<keyword evidence="5" id="KW-1185">Reference proteome</keyword>
<dbReference type="SUPFAM" id="SSF51197">
    <property type="entry name" value="Clavaminate synthase-like"/>
    <property type="match status" value="1"/>
</dbReference>
<feature type="domain" description="Fe2OG dioxygenase" evidence="3">
    <location>
        <begin position="141"/>
        <end position="249"/>
    </location>
</feature>
<dbReference type="AlphaFoldDB" id="A0A6A5URU5"/>
<dbReference type="GO" id="GO:0046872">
    <property type="term" value="F:metal ion binding"/>
    <property type="evidence" value="ECO:0007669"/>
    <property type="project" value="UniProtKB-KW"/>
</dbReference>
<keyword evidence="2" id="KW-0560">Oxidoreductase</keyword>
<comment type="similarity">
    <text evidence="1 2">Belongs to the iron/ascorbate-dependent oxidoreductase family.</text>
</comment>
<dbReference type="OrthoDB" id="288590at2759"/>
<organism evidence="4 5">
    <name type="scientific">Bimuria novae-zelandiae CBS 107.79</name>
    <dbReference type="NCBI Taxonomy" id="1447943"/>
    <lineage>
        <taxon>Eukaryota</taxon>
        <taxon>Fungi</taxon>
        <taxon>Dikarya</taxon>
        <taxon>Ascomycota</taxon>
        <taxon>Pezizomycotina</taxon>
        <taxon>Dothideomycetes</taxon>
        <taxon>Pleosporomycetidae</taxon>
        <taxon>Pleosporales</taxon>
        <taxon>Massarineae</taxon>
        <taxon>Didymosphaeriaceae</taxon>
        <taxon>Bimuria</taxon>
    </lineage>
</organism>
<dbReference type="InterPro" id="IPR050231">
    <property type="entry name" value="Iron_ascorbate_oxido_reductase"/>
</dbReference>
<dbReference type="GO" id="GO:0016491">
    <property type="term" value="F:oxidoreductase activity"/>
    <property type="evidence" value="ECO:0007669"/>
    <property type="project" value="UniProtKB-KW"/>
</dbReference>
<reference evidence="4" key="1">
    <citation type="journal article" date="2020" name="Stud. Mycol.">
        <title>101 Dothideomycetes genomes: a test case for predicting lifestyles and emergence of pathogens.</title>
        <authorList>
            <person name="Haridas S."/>
            <person name="Albert R."/>
            <person name="Binder M."/>
            <person name="Bloem J."/>
            <person name="Labutti K."/>
            <person name="Salamov A."/>
            <person name="Andreopoulos B."/>
            <person name="Baker S."/>
            <person name="Barry K."/>
            <person name="Bills G."/>
            <person name="Bluhm B."/>
            <person name="Cannon C."/>
            <person name="Castanera R."/>
            <person name="Culley D."/>
            <person name="Daum C."/>
            <person name="Ezra D."/>
            <person name="Gonzalez J."/>
            <person name="Henrissat B."/>
            <person name="Kuo A."/>
            <person name="Liang C."/>
            <person name="Lipzen A."/>
            <person name="Lutzoni F."/>
            <person name="Magnuson J."/>
            <person name="Mondo S."/>
            <person name="Nolan M."/>
            <person name="Ohm R."/>
            <person name="Pangilinan J."/>
            <person name="Park H.-J."/>
            <person name="Ramirez L."/>
            <person name="Alfaro M."/>
            <person name="Sun H."/>
            <person name="Tritt A."/>
            <person name="Yoshinaga Y."/>
            <person name="Zwiers L.-H."/>
            <person name="Turgeon B."/>
            <person name="Goodwin S."/>
            <person name="Spatafora J."/>
            <person name="Crous P."/>
            <person name="Grigoriev I."/>
        </authorList>
    </citation>
    <scope>NUCLEOTIDE SEQUENCE</scope>
    <source>
        <strain evidence="4">CBS 107.79</strain>
    </source>
</reference>
<dbReference type="PROSITE" id="PS51471">
    <property type="entry name" value="FE2OG_OXY"/>
    <property type="match status" value="1"/>
</dbReference>
<dbReference type="InterPro" id="IPR027443">
    <property type="entry name" value="IPNS-like_sf"/>
</dbReference>
<proteinExistence type="inferred from homology"/>
<protein>
    <submittedName>
        <fullName evidence="4">Clavaminate synthase-like protein</fullName>
    </submittedName>
</protein>
<dbReference type="InterPro" id="IPR005123">
    <property type="entry name" value="Oxoglu/Fe-dep_dioxygenase_dom"/>
</dbReference>
<evidence type="ECO:0000313" key="4">
    <source>
        <dbReference type="EMBL" id="KAF1967605.1"/>
    </source>
</evidence>
<evidence type="ECO:0000313" key="5">
    <source>
        <dbReference type="Proteomes" id="UP000800036"/>
    </source>
</evidence>
<name>A0A6A5URU5_9PLEO</name>
<dbReference type="Proteomes" id="UP000800036">
    <property type="component" value="Unassembled WGS sequence"/>
</dbReference>
<dbReference type="InterPro" id="IPR044861">
    <property type="entry name" value="IPNS-like_FE2OG_OXY"/>
</dbReference>
<evidence type="ECO:0000259" key="3">
    <source>
        <dbReference type="PROSITE" id="PS51471"/>
    </source>
</evidence>
<dbReference type="EMBL" id="ML976730">
    <property type="protein sequence ID" value="KAF1967605.1"/>
    <property type="molecule type" value="Genomic_DNA"/>
</dbReference>
<keyword evidence="2" id="KW-0408">Iron</keyword>
<accession>A0A6A5URU5</accession>
<keyword evidence="2" id="KW-0479">Metal-binding</keyword>
<dbReference type="Gene3D" id="2.60.120.330">
    <property type="entry name" value="B-lactam Antibiotic, Isopenicillin N Synthase, Chain"/>
    <property type="match status" value="2"/>
</dbReference>
<dbReference type="PANTHER" id="PTHR47990">
    <property type="entry name" value="2-OXOGLUTARATE (2OG) AND FE(II)-DEPENDENT OXYGENASE SUPERFAMILY PROTEIN-RELATED"/>
    <property type="match status" value="1"/>
</dbReference>
<gene>
    <name evidence="4" type="ORF">BU23DRAFT_583771</name>
</gene>
<dbReference type="Pfam" id="PF03171">
    <property type="entry name" value="2OG-FeII_Oxy"/>
    <property type="match status" value="1"/>
</dbReference>
<sequence length="299" mass="33253">MPTSKYFDQYPSFPSIPSIPVADIPKISLALYDACRQHGFMLLDLTGSTAGDALLKDSECMFDLLNATLTLKQDILEKYHCDHPQDLTGYKREGFMKTEDGKPDAVGVYTLGQDDILGTVTPRAHPEPIESHRVEFRKFITRAHLLSPVQLANDDHRINFVGHTDIGIITLLFNVVGGLQVLPSGVEIVDANWSYVRPQEGCSVINIGDILTEWTGGLLRSSLHRVVSPLGDQAQFPRRRVAYLVRAEKGAIVQRLRDSRVISPLKEGEEEDKRTLDAKAAWRAHQIMNGNLKLQAKGG</sequence>
<evidence type="ECO:0000256" key="2">
    <source>
        <dbReference type="RuleBase" id="RU003682"/>
    </source>
</evidence>
<evidence type="ECO:0000256" key="1">
    <source>
        <dbReference type="ARBA" id="ARBA00008056"/>
    </source>
</evidence>